<organism evidence="1 2">
    <name type="scientific">Artomyces pyxidatus</name>
    <dbReference type="NCBI Taxonomy" id="48021"/>
    <lineage>
        <taxon>Eukaryota</taxon>
        <taxon>Fungi</taxon>
        <taxon>Dikarya</taxon>
        <taxon>Basidiomycota</taxon>
        <taxon>Agaricomycotina</taxon>
        <taxon>Agaricomycetes</taxon>
        <taxon>Russulales</taxon>
        <taxon>Auriscalpiaceae</taxon>
        <taxon>Artomyces</taxon>
    </lineage>
</organism>
<dbReference type="Proteomes" id="UP000814140">
    <property type="component" value="Unassembled WGS sequence"/>
</dbReference>
<proteinExistence type="predicted"/>
<protein>
    <submittedName>
        <fullName evidence="1">Uncharacterized protein</fullName>
    </submittedName>
</protein>
<dbReference type="EMBL" id="MU277199">
    <property type="protein sequence ID" value="KAI0064271.1"/>
    <property type="molecule type" value="Genomic_DNA"/>
</dbReference>
<comment type="caution">
    <text evidence="1">The sequence shown here is derived from an EMBL/GenBank/DDBJ whole genome shotgun (WGS) entry which is preliminary data.</text>
</comment>
<evidence type="ECO:0000313" key="2">
    <source>
        <dbReference type="Proteomes" id="UP000814140"/>
    </source>
</evidence>
<reference evidence="1" key="2">
    <citation type="journal article" date="2022" name="New Phytol.">
        <title>Evolutionary transition to the ectomycorrhizal habit in the genomes of a hyperdiverse lineage of mushroom-forming fungi.</title>
        <authorList>
            <person name="Looney B."/>
            <person name="Miyauchi S."/>
            <person name="Morin E."/>
            <person name="Drula E."/>
            <person name="Courty P.E."/>
            <person name="Kohler A."/>
            <person name="Kuo A."/>
            <person name="LaButti K."/>
            <person name="Pangilinan J."/>
            <person name="Lipzen A."/>
            <person name="Riley R."/>
            <person name="Andreopoulos W."/>
            <person name="He G."/>
            <person name="Johnson J."/>
            <person name="Nolan M."/>
            <person name="Tritt A."/>
            <person name="Barry K.W."/>
            <person name="Grigoriev I.V."/>
            <person name="Nagy L.G."/>
            <person name="Hibbett D."/>
            <person name="Henrissat B."/>
            <person name="Matheny P.B."/>
            <person name="Labbe J."/>
            <person name="Martin F.M."/>
        </authorList>
    </citation>
    <scope>NUCLEOTIDE SEQUENCE</scope>
    <source>
        <strain evidence="1">HHB10654</strain>
    </source>
</reference>
<sequence length="237" mass="26819">MDAWQQFDNHLFSAPEAAAVANAMFYYGNVPYYSHQSLPDNNTMHQFDYTALYEQELMQVVGVGIPYDPSILELESACSTLNLDEAPFNNWQRQTQLHHEPLHLQLEPVYQYRPAGPPVMHHPTPRAPEQVEEWAGIVRSIEQDAAAASKKPSRKSRRRVFKSIEPLACYFCRGRKIACGPLPGSHDKSCWQCVKRGMACIYPTESRRGQRRLSTRRRGNGAGPSTHAHSAPAMARL</sequence>
<evidence type="ECO:0000313" key="1">
    <source>
        <dbReference type="EMBL" id="KAI0064271.1"/>
    </source>
</evidence>
<keyword evidence="2" id="KW-1185">Reference proteome</keyword>
<name>A0ACB8T809_9AGAM</name>
<reference evidence="1" key="1">
    <citation type="submission" date="2021-03" db="EMBL/GenBank/DDBJ databases">
        <authorList>
            <consortium name="DOE Joint Genome Institute"/>
            <person name="Ahrendt S."/>
            <person name="Looney B.P."/>
            <person name="Miyauchi S."/>
            <person name="Morin E."/>
            <person name="Drula E."/>
            <person name="Courty P.E."/>
            <person name="Chicoki N."/>
            <person name="Fauchery L."/>
            <person name="Kohler A."/>
            <person name="Kuo A."/>
            <person name="Labutti K."/>
            <person name="Pangilinan J."/>
            <person name="Lipzen A."/>
            <person name="Riley R."/>
            <person name="Andreopoulos W."/>
            <person name="He G."/>
            <person name="Johnson J."/>
            <person name="Barry K.W."/>
            <person name="Grigoriev I.V."/>
            <person name="Nagy L."/>
            <person name="Hibbett D."/>
            <person name="Henrissat B."/>
            <person name="Matheny P.B."/>
            <person name="Labbe J."/>
            <person name="Martin F."/>
        </authorList>
    </citation>
    <scope>NUCLEOTIDE SEQUENCE</scope>
    <source>
        <strain evidence="1">HHB10654</strain>
    </source>
</reference>
<accession>A0ACB8T809</accession>
<gene>
    <name evidence="1" type="ORF">BV25DRAFT_1823237</name>
</gene>